<dbReference type="RefSeq" id="WP_142940941.1">
    <property type="nucleotide sequence ID" value="NZ_VIKR01000001.1"/>
</dbReference>
<keyword evidence="1" id="KW-0489">Methyltransferase</keyword>
<organism evidence="3 4">
    <name type="scientific">Aliikangiella marina</name>
    <dbReference type="NCBI Taxonomy" id="1712262"/>
    <lineage>
        <taxon>Bacteria</taxon>
        <taxon>Pseudomonadati</taxon>
        <taxon>Pseudomonadota</taxon>
        <taxon>Gammaproteobacteria</taxon>
        <taxon>Oceanospirillales</taxon>
        <taxon>Pleioneaceae</taxon>
        <taxon>Aliikangiella</taxon>
    </lineage>
</organism>
<evidence type="ECO:0000313" key="4">
    <source>
        <dbReference type="Proteomes" id="UP000317839"/>
    </source>
</evidence>
<dbReference type="GO" id="GO:0005886">
    <property type="term" value="C:plasma membrane"/>
    <property type="evidence" value="ECO:0007669"/>
    <property type="project" value="TreeGrafter"/>
</dbReference>
<evidence type="ECO:0000313" key="3">
    <source>
        <dbReference type="EMBL" id="TQV77369.1"/>
    </source>
</evidence>
<dbReference type="GO" id="GO:0032259">
    <property type="term" value="P:methylation"/>
    <property type="evidence" value="ECO:0007669"/>
    <property type="project" value="UniProtKB-KW"/>
</dbReference>
<evidence type="ECO:0000256" key="1">
    <source>
        <dbReference type="ARBA" id="ARBA00022603"/>
    </source>
</evidence>
<comment type="caution">
    <text evidence="3">The sequence shown here is derived from an EMBL/GenBank/DDBJ whole genome shotgun (WGS) entry which is preliminary data.</text>
</comment>
<dbReference type="SUPFAM" id="SSF53335">
    <property type="entry name" value="S-adenosyl-L-methionine-dependent methyltransferases"/>
    <property type="match status" value="1"/>
</dbReference>
<sequence length="280" mass="32256">MNQEIDLNEIAHLALECKKYFHYSGIDGRTHCFSRLFKKPERTLEVMQAAFGFTEDRILEVMHDVLSDRFISFEQRLSEEMDNDLTLYNFFLSQGYRKGLKWKNVALGKTCYDIGIYQQLIQELQPKTIIELGTGLGGSTLFFYDTCETFQLDCEVYTIDINEAAVDQELFDNKAITFIPGDVIDIEQLLPQSKLQELPHPWLVVDDSHQHIPVVLNHLYPQLAVGDYLIIEDMIFPKEVKQVAEGLESLTDCSLMVDTNYTDMFGRNCTCSPNAIFCKF</sequence>
<dbReference type="InterPro" id="IPR007072">
    <property type="entry name" value="RNMT_CmcI"/>
</dbReference>
<dbReference type="Proteomes" id="UP000317839">
    <property type="component" value="Unassembled WGS sequence"/>
</dbReference>
<dbReference type="InterPro" id="IPR029063">
    <property type="entry name" value="SAM-dependent_MTases_sf"/>
</dbReference>
<dbReference type="GO" id="GO:0008168">
    <property type="term" value="F:methyltransferase activity"/>
    <property type="evidence" value="ECO:0007669"/>
    <property type="project" value="UniProtKB-KW"/>
</dbReference>
<protein>
    <submittedName>
        <fullName evidence="3">Uncharacterized protein</fullName>
    </submittedName>
</protein>
<name>A0A545TJG6_9GAMM</name>
<reference evidence="3 4" key="1">
    <citation type="submission" date="2019-06" db="EMBL/GenBank/DDBJ databases">
        <title>Draft genome of Aliikangiella marina GYP-15.</title>
        <authorList>
            <person name="Wang G."/>
        </authorList>
    </citation>
    <scope>NUCLEOTIDE SEQUENCE [LARGE SCALE GENOMIC DNA]</scope>
    <source>
        <strain evidence="3 4">GYP-15</strain>
    </source>
</reference>
<dbReference type="EMBL" id="VIKR01000001">
    <property type="protein sequence ID" value="TQV77369.1"/>
    <property type="molecule type" value="Genomic_DNA"/>
</dbReference>
<keyword evidence="2" id="KW-0808">Transferase</keyword>
<dbReference type="CDD" id="cd02440">
    <property type="entry name" value="AdoMet_MTases"/>
    <property type="match status" value="1"/>
</dbReference>
<dbReference type="AlphaFoldDB" id="A0A545TJG6"/>
<keyword evidence="4" id="KW-1185">Reference proteome</keyword>
<dbReference type="Gene3D" id="3.40.50.150">
    <property type="entry name" value="Vaccinia Virus protein VP39"/>
    <property type="match status" value="1"/>
</dbReference>
<dbReference type="GO" id="GO:0071770">
    <property type="term" value="P:DIM/DIP cell wall layer assembly"/>
    <property type="evidence" value="ECO:0007669"/>
    <property type="project" value="TreeGrafter"/>
</dbReference>
<evidence type="ECO:0000256" key="2">
    <source>
        <dbReference type="ARBA" id="ARBA00022679"/>
    </source>
</evidence>
<dbReference type="OrthoDB" id="189417at2"/>
<dbReference type="GO" id="GO:0008610">
    <property type="term" value="P:lipid biosynthetic process"/>
    <property type="evidence" value="ECO:0007669"/>
    <property type="project" value="InterPro"/>
</dbReference>
<dbReference type="PANTHER" id="PTHR40048">
    <property type="entry name" value="RHAMNOSYL O-METHYLTRANSFERASE"/>
    <property type="match status" value="1"/>
</dbReference>
<dbReference type="Pfam" id="PF04989">
    <property type="entry name" value="RMNT_CmcI"/>
    <property type="match status" value="1"/>
</dbReference>
<proteinExistence type="predicted"/>
<gene>
    <name evidence="3" type="ORF">FLL45_05335</name>
</gene>
<accession>A0A545TJG6</accession>
<dbReference type="PANTHER" id="PTHR40048:SF1">
    <property type="entry name" value="RHAMNOSYL O-METHYLTRANSFERASE"/>
    <property type="match status" value="1"/>
</dbReference>